<feature type="signal peptide" evidence="4">
    <location>
        <begin position="1"/>
        <end position="23"/>
    </location>
</feature>
<keyword evidence="3" id="KW-0862">Zinc</keyword>
<dbReference type="Pfam" id="PF01753">
    <property type="entry name" value="zf-MYND"/>
    <property type="match status" value="1"/>
</dbReference>
<feature type="chain" id="PRO_5001498936" description="MYND-type domain-containing protein" evidence="4">
    <location>
        <begin position="24"/>
        <end position="225"/>
    </location>
</feature>
<dbReference type="Proteomes" id="UP000019804">
    <property type="component" value="Unassembled WGS sequence"/>
</dbReference>
<keyword evidence="4" id="KW-0732">Signal</keyword>
<keyword evidence="2" id="KW-0863">Zinc-finger</keyword>
<keyword evidence="1" id="KW-0479">Metal-binding</keyword>
<dbReference type="EMBL" id="KK088455">
    <property type="protein sequence ID" value="EYE90678.1"/>
    <property type="molecule type" value="Genomic_DNA"/>
</dbReference>
<proteinExistence type="predicted"/>
<name>A0A017S0W4_ASPRC</name>
<dbReference type="Gene3D" id="6.10.140.2220">
    <property type="match status" value="1"/>
</dbReference>
<dbReference type="HOGENOM" id="CLU_1229710_0_0_1"/>
<keyword evidence="7" id="KW-1185">Reference proteome</keyword>
<evidence type="ECO:0000256" key="4">
    <source>
        <dbReference type="SAM" id="SignalP"/>
    </source>
</evidence>
<dbReference type="SUPFAM" id="SSF144232">
    <property type="entry name" value="HIT/MYND zinc finger-like"/>
    <property type="match status" value="1"/>
</dbReference>
<protein>
    <recommendedName>
        <fullName evidence="5">MYND-type domain-containing protein</fullName>
    </recommendedName>
</protein>
<evidence type="ECO:0000313" key="6">
    <source>
        <dbReference type="EMBL" id="EYE90678.1"/>
    </source>
</evidence>
<organism evidence="6 7">
    <name type="scientific">Aspergillus ruber (strain CBS 135680)</name>
    <dbReference type="NCBI Taxonomy" id="1388766"/>
    <lineage>
        <taxon>Eukaryota</taxon>
        <taxon>Fungi</taxon>
        <taxon>Dikarya</taxon>
        <taxon>Ascomycota</taxon>
        <taxon>Pezizomycotina</taxon>
        <taxon>Eurotiomycetes</taxon>
        <taxon>Eurotiomycetidae</taxon>
        <taxon>Eurotiales</taxon>
        <taxon>Aspergillaceae</taxon>
        <taxon>Aspergillus</taxon>
        <taxon>Aspergillus subgen. Aspergillus</taxon>
    </lineage>
</organism>
<evidence type="ECO:0000256" key="1">
    <source>
        <dbReference type="ARBA" id="ARBA00022723"/>
    </source>
</evidence>
<feature type="domain" description="MYND-type" evidence="5">
    <location>
        <begin position="79"/>
        <end position="103"/>
    </location>
</feature>
<evidence type="ECO:0000259" key="5">
    <source>
        <dbReference type="Pfam" id="PF01753"/>
    </source>
</evidence>
<dbReference type="OrthoDB" id="432970at2759"/>
<gene>
    <name evidence="6" type="ORF">EURHEDRAFT_406718</name>
</gene>
<evidence type="ECO:0000256" key="3">
    <source>
        <dbReference type="ARBA" id="ARBA00022833"/>
    </source>
</evidence>
<dbReference type="GeneID" id="63695601"/>
<reference evidence="7" key="1">
    <citation type="journal article" date="2014" name="Nat. Commun.">
        <title>Genomic adaptations of the halophilic Dead Sea filamentous fungus Eurotium rubrum.</title>
        <authorList>
            <person name="Kis-Papo T."/>
            <person name="Weig A.R."/>
            <person name="Riley R."/>
            <person name="Persoh D."/>
            <person name="Salamov A."/>
            <person name="Sun H."/>
            <person name="Lipzen A."/>
            <person name="Wasser S.P."/>
            <person name="Rambold G."/>
            <person name="Grigoriev I.V."/>
            <person name="Nevo E."/>
        </authorList>
    </citation>
    <scope>NUCLEOTIDE SEQUENCE [LARGE SCALE GENOMIC DNA]</scope>
    <source>
        <strain evidence="7">CBS 135680</strain>
    </source>
</reference>
<accession>A0A017S0W4</accession>
<sequence>MSTSKCPLFLFFVRCATFAVTRSAAHCPLGFKIPPPPLLSSHLYPFPFYNPSFRFIFQIIFPVSTKHLYSTKLTIPDFCQTCKVVHYCSVKCQKEYWKADHKKHTIAHKTKIVPLPKPIPKVREKFLKGECDPICKTLINHSPGKGRPIFSVGAGACAFVNGKPVPNPPKGLNAADVYKLLIDTYRLRAVQEQKDNEKPEYPEDLIKGCKAFKVSNNKRVLLPGW</sequence>
<dbReference type="AlphaFoldDB" id="A0A017S0W4"/>
<dbReference type="GO" id="GO:0008270">
    <property type="term" value="F:zinc ion binding"/>
    <property type="evidence" value="ECO:0007669"/>
    <property type="project" value="UniProtKB-KW"/>
</dbReference>
<dbReference type="InterPro" id="IPR002893">
    <property type="entry name" value="Znf_MYND"/>
</dbReference>
<dbReference type="RefSeq" id="XP_040634368.1">
    <property type="nucleotide sequence ID" value="XM_040780477.1"/>
</dbReference>
<evidence type="ECO:0000313" key="7">
    <source>
        <dbReference type="Proteomes" id="UP000019804"/>
    </source>
</evidence>
<evidence type="ECO:0000256" key="2">
    <source>
        <dbReference type="ARBA" id="ARBA00022771"/>
    </source>
</evidence>